<evidence type="ECO:0000256" key="2">
    <source>
        <dbReference type="ARBA" id="ARBA00023125"/>
    </source>
</evidence>
<dbReference type="SUPFAM" id="SSF51215">
    <property type="entry name" value="Regulatory protein AraC"/>
    <property type="match status" value="1"/>
</dbReference>
<dbReference type="GO" id="GO:0043565">
    <property type="term" value="F:sequence-specific DNA binding"/>
    <property type="evidence" value="ECO:0007669"/>
    <property type="project" value="InterPro"/>
</dbReference>
<keyword evidence="3" id="KW-0010">Activator</keyword>
<dbReference type="PROSITE" id="PS00041">
    <property type="entry name" value="HTH_ARAC_FAMILY_1"/>
    <property type="match status" value="1"/>
</dbReference>
<dbReference type="InterPro" id="IPR014710">
    <property type="entry name" value="RmlC-like_jellyroll"/>
</dbReference>
<dbReference type="RefSeq" id="WP_149285898.1">
    <property type="nucleotide sequence ID" value="NZ_CP038437.2"/>
</dbReference>
<evidence type="ECO:0000256" key="3">
    <source>
        <dbReference type="ARBA" id="ARBA00023159"/>
    </source>
</evidence>
<dbReference type="PANTHER" id="PTHR46796">
    <property type="entry name" value="HTH-TYPE TRANSCRIPTIONAL ACTIVATOR RHAS-RELATED"/>
    <property type="match status" value="1"/>
</dbReference>
<proteinExistence type="predicted"/>
<dbReference type="KEGG" id="hbh:E4T21_15400"/>
<dbReference type="InterPro" id="IPR018060">
    <property type="entry name" value="HTH_AraC"/>
</dbReference>
<dbReference type="EMBL" id="CP038437">
    <property type="protein sequence ID" value="QEM82775.1"/>
    <property type="molecule type" value="Genomic_DNA"/>
</dbReference>
<dbReference type="GO" id="GO:0003700">
    <property type="term" value="F:DNA-binding transcription factor activity"/>
    <property type="evidence" value="ECO:0007669"/>
    <property type="project" value="InterPro"/>
</dbReference>
<dbReference type="SUPFAM" id="SSF46689">
    <property type="entry name" value="Homeodomain-like"/>
    <property type="match status" value="2"/>
</dbReference>
<dbReference type="Proteomes" id="UP000324285">
    <property type="component" value="Chromosome"/>
</dbReference>
<keyword evidence="2" id="KW-0238">DNA-binding</keyword>
<reference evidence="6" key="1">
    <citation type="submission" date="2021-02" db="EMBL/GenBank/DDBJ databases">
        <title>Strain Y2R2, a novel species of the genus Halomonas.</title>
        <authorList>
            <person name="Huang H."/>
        </authorList>
    </citation>
    <scope>NUCLEOTIDE SEQUENCE</scope>
    <source>
        <strain evidence="6">Y2R2</strain>
    </source>
</reference>
<dbReference type="SMART" id="SM00342">
    <property type="entry name" value="HTH_ARAC"/>
    <property type="match status" value="1"/>
</dbReference>
<dbReference type="AlphaFoldDB" id="A0A5C1NKZ1"/>
<keyword evidence="4" id="KW-0804">Transcription</keyword>
<dbReference type="InterPro" id="IPR018062">
    <property type="entry name" value="HTH_AraC-typ_CS"/>
</dbReference>
<dbReference type="PRINTS" id="PR00032">
    <property type="entry name" value="HTHARAC"/>
</dbReference>
<dbReference type="Gene3D" id="2.60.120.10">
    <property type="entry name" value="Jelly Rolls"/>
    <property type="match status" value="1"/>
</dbReference>
<evidence type="ECO:0000256" key="1">
    <source>
        <dbReference type="ARBA" id="ARBA00023015"/>
    </source>
</evidence>
<dbReference type="InterPro" id="IPR020449">
    <property type="entry name" value="Tscrpt_reg_AraC-type_HTH"/>
</dbReference>
<accession>A0A5C1NKZ1</accession>
<evidence type="ECO:0000256" key="4">
    <source>
        <dbReference type="ARBA" id="ARBA00023163"/>
    </source>
</evidence>
<dbReference type="Gene3D" id="1.10.10.60">
    <property type="entry name" value="Homeodomain-like"/>
    <property type="match status" value="1"/>
</dbReference>
<dbReference type="PROSITE" id="PS01124">
    <property type="entry name" value="HTH_ARAC_FAMILY_2"/>
    <property type="match status" value="1"/>
</dbReference>
<keyword evidence="7" id="KW-1185">Reference proteome</keyword>
<gene>
    <name evidence="6" type="ORF">E4T21_15400</name>
</gene>
<dbReference type="Pfam" id="PF12833">
    <property type="entry name" value="HTH_18"/>
    <property type="match status" value="1"/>
</dbReference>
<evidence type="ECO:0000313" key="6">
    <source>
        <dbReference type="EMBL" id="QEM82775.1"/>
    </source>
</evidence>
<name>A0A5C1NKZ1_9GAMM</name>
<evidence type="ECO:0000259" key="5">
    <source>
        <dbReference type="PROSITE" id="PS01124"/>
    </source>
</evidence>
<evidence type="ECO:0000313" key="7">
    <source>
        <dbReference type="Proteomes" id="UP000324285"/>
    </source>
</evidence>
<feature type="domain" description="HTH araC/xylS-type" evidence="5">
    <location>
        <begin position="176"/>
        <end position="273"/>
    </location>
</feature>
<dbReference type="InterPro" id="IPR003313">
    <property type="entry name" value="AraC-bd"/>
</dbReference>
<dbReference type="OrthoDB" id="9809338at2"/>
<organism evidence="6 7">
    <name type="scientific">Halomonas binhaiensis</name>
    <dbReference type="NCBI Taxonomy" id="2562282"/>
    <lineage>
        <taxon>Bacteria</taxon>
        <taxon>Pseudomonadati</taxon>
        <taxon>Pseudomonadota</taxon>
        <taxon>Gammaproteobacteria</taxon>
        <taxon>Oceanospirillales</taxon>
        <taxon>Halomonadaceae</taxon>
        <taxon>Halomonas</taxon>
    </lineage>
</organism>
<protein>
    <submittedName>
        <fullName evidence="6">Helix-turn-helix transcriptional regulator</fullName>
    </submittedName>
</protein>
<dbReference type="InterPro" id="IPR037923">
    <property type="entry name" value="HTH-like"/>
</dbReference>
<dbReference type="InterPro" id="IPR050204">
    <property type="entry name" value="AraC_XylS_family_regulators"/>
</dbReference>
<dbReference type="InterPro" id="IPR009057">
    <property type="entry name" value="Homeodomain-like_sf"/>
</dbReference>
<sequence length="278" mass="31073">MSAPMQTVSRFLRHPLLPQVEIRRVSSGNALSHARHSHDCHSFGAIRSGRSSYANGSKRIDVSSGDVVVVNPGDGHACNALPEHPWGYDMLYMDSTWLTERCQVPPGAAYCDIPMFSALTSREPRLHQAIVTLGNALESMHRTRLELESHCEVLADILRDTLHPQHIQAVSPRHLEHAREYLAEHWQQDLSLEALCTVAECGATSLINGFRRHYGMTPHAMLIDLRIRQARRRLRQGDAIASVAQDCGFADQAHFQRTFKRLLAATPGHYRSKVAAPP</sequence>
<keyword evidence="1" id="KW-0805">Transcription regulation</keyword>
<dbReference type="Pfam" id="PF02311">
    <property type="entry name" value="AraC_binding"/>
    <property type="match status" value="1"/>
</dbReference>